<dbReference type="GeneID" id="19406112"/>
<proteinExistence type="predicted"/>
<reference evidence="2 3" key="1">
    <citation type="journal article" date="2012" name="PLoS Pathog.">
        <title>Diverse lifestyles and strategies of plant pathogenesis encoded in the genomes of eighteen Dothideomycetes fungi.</title>
        <authorList>
            <person name="Ohm R.A."/>
            <person name="Feau N."/>
            <person name="Henrissat B."/>
            <person name="Schoch C.L."/>
            <person name="Horwitz B.A."/>
            <person name="Barry K.W."/>
            <person name="Condon B.J."/>
            <person name="Copeland A.C."/>
            <person name="Dhillon B."/>
            <person name="Glaser F."/>
            <person name="Hesse C.N."/>
            <person name="Kosti I."/>
            <person name="LaButti K."/>
            <person name="Lindquist E.A."/>
            <person name="Lucas S."/>
            <person name="Salamov A.A."/>
            <person name="Bradshaw R.E."/>
            <person name="Ciuffetti L."/>
            <person name="Hamelin R.C."/>
            <person name="Kema G.H.J."/>
            <person name="Lawrence C."/>
            <person name="Scott J.A."/>
            <person name="Spatafora J.W."/>
            <person name="Turgeon B.G."/>
            <person name="de Wit P.J.G.M."/>
            <person name="Zhong S."/>
            <person name="Goodwin S.B."/>
            <person name="Grigoriev I.V."/>
        </authorList>
    </citation>
    <scope>NUCLEOTIDE SEQUENCE [LARGE SCALE GENOMIC DNA]</scope>
    <source>
        <strain evidence="3">28A</strain>
    </source>
</reference>
<evidence type="ECO:0000313" key="3">
    <source>
        <dbReference type="Proteomes" id="UP000016935"/>
    </source>
</evidence>
<organism evidence="2 3">
    <name type="scientific">Exserohilum turcicum (strain 28A)</name>
    <name type="common">Northern leaf blight fungus</name>
    <name type="synonym">Setosphaeria turcica</name>
    <dbReference type="NCBI Taxonomy" id="671987"/>
    <lineage>
        <taxon>Eukaryota</taxon>
        <taxon>Fungi</taxon>
        <taxon>Dikarya</taxon>
        <taxon>Ascomycota</taxon>
        <taxon>Pezizomycotina</taxon>
        <taxon>Dothideomycetes</taxon>
        <taxon>Pleosporomycetidae</taxon>
        <taxon>Pleosporales</taxon>
        <taxon>Pleosporineae</taxon>
        <taxon>Pleosporaceae</taxon>
        <taxon>Exserohilum</taxon>
    </lineage>
</organism>
<dbReference type="Proteomes" id="UP000016935">
    <property type="component" value="Unassembled WGS sequence"/>
</dbReference>
<dbReference type="EMBL" id="KB908833">
    <property type="protein sequence ID" value="EOA83352.1"/>
    <property type="molecule type" value="Genomic_DNA"/>
</dbReference>
<dbReference type="STRING" id="671987.R0K4S5"/>
<dbReference type="AlphaFoldDB" id="R0K4S5"/>
<evidence type="ECO:0000313" key="2">
    <source>
        <dbReference type="EMBL" id="EOA83352.1"/>
    </source>
</evidence>
<sequence length="191" mass="20787">MRSARGERTSEGSGEVQVPEKKKGRKKRRESIGPICHESGQCETNEIELEGRLTTPDSINEIKVTLGPDGSYPTWIRNGLVDILALAVKEVAQCETGTYTNKCFGTTAMAYCPQKKSKYTNCKVPKFWGINYQSPKNPDGAPPNVGVDIRMEVVDDSDLCQEVMDGIGTVAGIVNGYAGDTFSLLSFACLL</sequence>
<keyword evidence="3" id="KW-1185">Reference proteome</keyword>
<reference evidence="2 3" key="2">
    <citation type="journal article" date="2013" name="PLoS Genet.">
        <title>Comparative genome structure, secondary metabolite, and effector coding capacity across Cochliobolus pathogens.</title>
        <authorList>
            <person name="Condon B.J."/>
            <person name="Leng Y."/>
            <person name="Wu D."/>
            <person name="Bushley K.E."/>
            <person name="Ohm R.A."/>
            <person name="Otillar R."/>
            <person name="Martin J."/>
            <person name="Schackwitz W."/>
            <person name="Grimwood J."/>
            <person name="MohdZainudin N."/>
            <person name="Xue C."/>
            <person name="Wang R."/>
            <person name="Manning V.A."/>
            <person name="Dhillon B."/>
            <person name="Tu Z.J."/>
            <person name="Steffenson B.J."/>
            <person name="Salamov A."/>
            <person name="Sun H."/>
            <person name="Lowry S."/>
            <person name="LaButti K."/>
            <person name="Han J."/>
            <person name="Copeland A."/>
            <person name="Lindquist E."/>
            <person name="Barry K."/>
            <person name="Schmutz J."/>
            <person name="Baker S.E."/>
            <person name="Ciuffetti L.M."/>
            <person name="Grigoriev I.V."/>
            <person name="Zhong S."/>
            <person name="Turgeon B.G."/>
        </authorList>
    </citation>
    <scope>NUCLEOTIDE SEQUENCE [LARGE SCALE GENOMIC DNA]</scope>
    <source>
        <strain evidence="3">28A</strain>
    </source>
</reference>
<feature type="region of interest" description="Disordered" evidence="1">
    <location>
        <begin position="1"/>
        <end position="32"/>
    </location>
</feature>
<dbReference type="eggNOG" id="ENOG502SWFF">
    <property type="taxonomic scope" value="Eukaryota"/>
</dbReference>
<feature type="compositionally biased region" description="Basic and acidic residues" evidence="1">
    <location>
        <begin position="1"/>
        <end position="10"/>
    </location>
</feature>
<evidence type="ECO:0000256" key="1">
    <source>
        <dbReference type="SAM" id="MobiDB-lite"/>
    </source>
</evidence>
<protein>
    <submittedName>
        <fullName evidence="2">Uncharacterized protein</fullName>
    </submittedName>
</protein>
<accession>R0K4S5</accession>
<dbReference type="RefSeq" id="XP_008029092.1">
    <property type="nucleotide sequence ID" value="XM_008030901.1"/>
</dbReference>
<dbReference type="HOGENOM" id="CLU_1235219_0_0_1"/>
<dbReference type="OrthoDB" id="4704201at2759"/>
<name>R0K4S5_EXST2</name>
<gene>
    <name evidence="2" type="ORF">SETTUDRAFT_94495</name>
</gene>